<name>W4GF41_APHAT</name>
<dbReference type="VEuPathDB" id="FungiDB:H257_08486"/>
<dbReference type="RefSeq" id="XP_009832668.1">
    <property type="nucleotide sequence ID" value="XM_009834366.1"/>
</dbReference>
<proteinExistence type="predicted"/>
<organism evidence="2">
    <name type="scientific">Aphanomyces astaci</name>
    <name type="common">Crayfish plague agent</name>
    <dbReference type="NCBI Taxonomy" id="112090"/>
    <lineage>
        <taxon>Eukaryota</taxon>
        <taxon>Sar</taxon>
        <taxon>Stramenopiles</taxon>
        <taxon>Oomycota</taxon>
        <taxon>Saprolegniomycetes</taxon>
        <taxon>Saprolegniales</taxon>
        <taxon>Verrucalvaceae</taxon>
        <taxon>Aphanomyces</taxon>
    </lineage>
</organism>
<protein>
    <submittedName>
        <fullName evidence="2">Uncharacterized protein</fullName>
    </submittedName>
</protein>
<sequence length="145" mass="16059">MQSSLIHPSSLPPSTPSGFVSRLQVSNHRHHPLTRRILQLATTPVTADADGDDCFRSIAADDIEMTPPCTPPRNAKRPREDEPPRHRIPPSTRLSPRRAELVASCGLPFWDEFDGPSAADVTMSLRAQDDAWPAIAAALRRRPQR</sequence>
<feature type="region of interest" description="Disordered" evidence="1">
    <location>
        <begin position="1"/>
        <end position="26"/>
    </location>
</feature>
<gene>
    <name evidence="2" type="ORF">H257_08486</name>
</gene>
<dbReference type="OrthoDB" id="10583259at2759"/>
<evidence type="ECO:0000313" key="2">
    <source>
        <dbReference type="EMBL" id="ETV77558.1"/>
    </source>
</evidence>
<accession>W4GF41</accession>
<feature type="region of interest" description="Disordered" evidence="1">
    <location>
        <begin position="62"/>
        <end position="96"/>
    </location>
</feature>
<reference evidence="2" key="1">
    <citation type="submission" date="2013-12" db="EMBL/GenBank/DDBJ databases">
        <title>The Genome Sequence of Aphanomyces astaci APO3.</title>
        <authorList>
            <consortium name="The Broad Institute Genomics Platform"/>
            <person name="Russ C."/>
            <person name="Tyler B."/>
            <person name="van West P."/>
            <person name="Dieguez-Uribeondo J."/>
            <person name="Young S.K."/>
            <person name="Zeng Q."/>
            <person name="Gargeya S."/>
            <person name="Fitzgerald M."/>
            <person name="Abouelleil A."/>
            <person name="Alvarado L."/>
            <person name="Chapman S.B."/>
            <person name="Gainer-Dewar J."/>
            <person name="Goldberg J."/>
            <person name="Griggs A."/>
            <person name="Gujja S."/>
            <person name="Hansen M."/>
            <person name="Howarth C."/>
            <person name="Imamovic A."/>
            <person name="Ireland A."/>
            <person name="Larimer J."/>
            <person name="McCowan C."/>
            <person name="Murphy C."/>
            <person name="Pearson M."/>
            <person name="Poon T.W."/>
            <person name="Priest M."/>
            <person name="Roberts A."/>
            <person name="Saif S."/>
            <person name="Shea T."/>
            <person name="Sykes S."/>
            <person name="Wortman J."/>
            <person name="Nusbaum C."/>
            <person name="Birren B."/>
        </authorList>
    </citation>
    <scope>NUCLEOTIDE SEQUENCE [LARGE SCALE GENOMIC DNA]</scope>
    <source>
        <strain evidence="2">APO3</strain>
    </source>
</reference>
<dbReference type="GeneID" id="20810482"/>
<dbReference type="AlphaFoldDB" id="W4GF41"/>
<dbReference type="EMBL" id="KI913132">
    <property type="protein sequence ID" value="ETV77558.1"/>
    <property type="molecule type" value="Genomic_DNA"/>
</dbReference>
<evidence type="ECO:0000256" key="1">
    <source>
        <dbReference type="SAM" id="MobiDB-lite"/>
    </source>
</evidence>